<organism evidence="1 2">
    <name type="scientific">Acanthoscelides obtectus</name>
    <name type="common">Bean weevil</name>
    <name type="synonym">Bruchus obtectus</name>
    <dbReference type="NCBI Taxonomy" id="200917"/>
    <lineage>
        <taxon>Eukaryota</taxon>
        <taxon>Metazoa</taxon>
        <taxon>Ecdysozoa</taxon>
        <taxon>Arthropoda</taxon>
        <taxon>Hexapoda</taxon>
        <taxon>Insecta</taxon>
        <taxon>Pterygota</taxon>
        <taxon>Neoptera</taxon>
        <taxon>Endopterygota</taxon>
        <taxon>Coleoptera</taxon>
        <taxon>Polyphaga</taxon>
        <taxon>Cucujiformia</taxon>
        <taxon>Chrysomeloidea</taxon>
        <taxon>Chrysomelidae</taxon>
        <taxon>Bruchinae</taxon>
        <taxon>Bruchini</taxon>
        <taxon>Acanthoscelides</taxon>
    </lineage>
</organism>
<sequence>MYNQLYNLLYIGLPTLCLISRYHQFSHKNRSFELVHSRTIHH</sequence>
<reference evidence="1" key="1">
    <citation type="submission" date="2022-03" db="EMBL/GenBank/DDBJ databases">
        <authorList>
            <person name="Sayadi A."/>
        </authorList>
    </citation>
    <scope>NUCLEOTIDE SEQUENCE</scope>
</reference>
<name>A0A9P0M0P9_ACAOB</name>
<dbReference type="Proteomes" id="UP001152888">
    <property type="component" value="Unassembled WGS sequence"/>
</dbReference>
<accession>A0A9P0M0P9</accession>
<comment type="caution">
    <text evidence="1">The sequence shown here is derived from an EMBL/GenBank/DDBJ whole genome shotgun (WGS) entry which is preliminary data.</text>
</comment>
<gene>
    <name evidence="1" type="ORF">ACAOBT_LOCUS27465</name>
</gene>
<keyword evidence="2" id="KW-1185">Reference proteome</keyword>
<protein>
    <submittedName>
        <fullName evidence="1">Uncharacterized protein</fullName>
    </submittedName>
</protein>
<dbReference type="OrthoDB" id="419711at2759"/>
<evidence type="ECO:0000313" key="1">
    <source>
        <dbReference type="EMBL" id="CAH2003528.1"/>
    </source>
</evidence>
<evidence type="ECO:0000313" key="2">
    <source>
        <dbReference type="Proteomes" id="UP001152888"/>
    </source>
</evidence>
<dbReference type="EMBL" id="CAKOFQ010007545">
    <property type="protein sequence ID" value="CAH2003528.1"/>
    <property type="molecule type" value="Genomic_DNA"/>
</dbReference>
<dbReference type="AlphaFoldDB" id="A0A9P0M0P9"/>
<proteinExistence type="predicted"/>